<evidence type="ECO:0000313" key="2">
    <source>
        <dbReference type="EMBL" id="MFD1066398.1"/>
    </source>
</evidence>
<dbReference type="Proteomes" id="UP001597041">
    <property type="component" value="Unassembled WGS sequence"/>
</dbReference>
<reference evidence="3" key="1">
    <citation type="journal article" date="2019" name="Int. J. Syst. Evol. Microbiol.">
        <title>The Global Catalogue of Microorganisms (GCM) 10K type strain sequencing project: providing services to taxonomists for standard genome sequencing and annotation.</title>
        <authorList>
            <consortium name="The Broad Institute Genomics Platform"/>
            <consortium name="The Broad Institute Genome Sequencing Center for Infectious Disease"/>
            <person name="Wu L."/>
            <person name="Ma J."/>
        </authorList>
    </citation>
    <scope>NUCLEOTIDE SEQUENCE [LARGE SCALE GENOMIC DNA]</scope>
    <source>
        <strain evidence="3">CCUG 56608</strain>
    </source>
</reference>
<name>A0ABW3NH92_9BACI</name>
<organism evidence="2 3">
    <name type="scientific">Oceanobacillus locisalsi</name>
    <dbReference type="NCBI Taxonomy" id="546107"/>
    <lineage>
        <taxon>Bacteria</taxon>
        <taxon>Bacillati</taxon>
        <taxon>Bacillota</taxon>
        <taxon>Bacilli</taxon>
        <taxon>Bacillales</taxon>
        <taxon>Bacillaceae</taxon>
        <taxon>Oceanobacillus</taxon>
    </lineage>
</organism>
<dbReference type="EMBL" id="JBHTKK010000011">
    <property type="protein sequence ID" value="MFD1066398.1"/>
    <property type="molecule type" value="Genomic_DNA"/>
</dbReference>
<dbReference type="RefSeq" id="WP_379591980.1">
    <property type="nucleotide sequence ID" value="NZ_JBHTKK010000011.1"/>
</dbReference>
<feature type="coiled-coil region" evidence="1">
    <location>
        <begin position="28"/>
        <end position="83"/>
    </location>
</feature>
<accession>A0ABW3NH92</accession>
<protein>
    <submittedName>
        <fullName evidence="2">Uncharacterized protein</fullName>
    </submittedName>
</protein>
<evidence type="ECO:0000256" key="1">
    <source>
        <dbReference type="SAM" id="Coils"/>
    </source>
</evidence>
<keyword evidence="1" id="KW-0175">Coiled coil</keyword>
<comment type="caution">
    <text evidence="2">The sequence shown here is derived from an EMBL/GenBank/DDBJ whole genome shotgun (WGS) entry which is preliminary data.</text>
</comment>
<gene>
    <name evidence="2" type="ORF">ACFQ19_10230</name>
</gene>
<proteinExistence type="predicted"/>
<sequence>MIYTQGITVFSSQIGEDEQAYRHAISHKESIEENRQMIQKESEQIDQKFNQLKKQYERQKLELVKEREKRMEAEERAALANRDAAKLIIRYGKVVARNLLKQRMDSLSIKNITGISDKELAALQEELDEE</sequence>
<evidence type="ECO:0000313" key="3">
    <source>
        <dbReference type="Proteomes" id="UP001597041"/>
    </source>
</evidence>
<keyword evidence="3" id="KW-1185">Reference proteome</keyword>